<dbReference type="SMART" id="SM00389">
    <property type="entry name" value="HOX"/>
    <property type="match status" value="1"/>
</dbReference>
<evidence type="ECO:0000313" key="14">
    <source>
        <dbReference type="EMBL" id="CAA0831181.1"/>
    </source>
</evidence>
<evidence type="ECO:0000256" key="4">
    <source>
        <dbReference type="ARBA" id="ARBA00023155"/>
    </source>
</evidence>
<dbReference type="PROSITE" id="PS50071">
    <property type="entry name" value="HOMEOBOX_2"/>
    <property type="match status" value="1"/>
</dbReference>
<dbReference type="SUPFAM" id="SSF46689">
    <property type="entry name" value="Homeodomain-like"/>
    <property type="match status" value="1"/>
</dbReference>
<sequence>MKRLSNSDSLVGQNKGENSNPMYASDFQSTMLLRDLDEDGCRQFSEKKRRLGVGQVKALEHYFEAENKLEPERKLRLARELGLQPRQVAVWFQNRRARWKTKQLEKDYGLLMANHDALKQKYESLQKENQSLINEINELKSQLNSDDDEGEICIKQEPLASTDAEIEGCPEEIHLSSLAKKCDDHEAENFGMNEKEIIIGYSSSFCNNPKDGSSDESDSSAILNSEDYINSPRECSFLETNFQFSDFSGNNIGGDIDDDQARHDKGDRDELQFVKIEEHDFFDEESCSGLFSGDQAPTIHWYSSHDWNIE</sequence>
<evidence type="ECO:0000256" key="11">
    <source>
        <dbReference type="SAM" id="Coils"/>
    </source>
</evidence>
<feature type="DNA-binding region" description="Homeobox" evidence="8">
    <location>
        <begin position="44"/>
        <end position="103"/>
    </location>
</feature>
<keyword evidence="2 10" id="KW-0805">Transcription regulation</keyword>
<dbReference type="Pfam" id="PF00046">
    <property type="entry name" value="Homeodomain"/>
    <property type="match status" value="1"/>
</dbReference>
<keyword evidence="6 8" id="KW-0539">Nucleus</keyword>
<dbReference type="InterPro" id="IPR045224">
    <property type="entry name" value="HDZip_class_I_plant"/>
</dbReference>
<dbReference type="InterPro" id="IPR003106">
    <property type="entry name" value="Leu_zip_homeo"/>
</dbReference>
<comment type="function">
    <text evidence="10">Transcription factor.</text>
</comment>
<dbReference type="AlphaFoldDB" id="A0A9N7NBT0"/>
<reference evidence="14" key="1">
    <citation type="submission" date="2019-12" db="EMBL/GenBank/DDBJ databases">
        <authorList>
            <person name="Scholes J."/>
        </authorList>
    </citation>
    <scope>NUCLEOTIDE SEQUENCE</scope>
</reference>
<keyword evidence="5 10" id="KW-0804">Transcription</keyword>
<evidence type="ECO:0000256" key="9">
    <source>
        <dbReference type="RuleBase" id="RU000682"/>
    </source>
</evidence>
<evidence type="ECO:0000256" key="8">
    <source>
        <dbReference type="PROSITE-ProRule" id="PRU00108"/>
    </source>
</evidence>
<dbReference type="GO" id="GO:0000981">
    <property type="term" value="F:DNA-binding transcription factor activity, RNA polymerase II-specific"/>
    <property type="evidence" value="ECO:0007669"/>
    <property type="project" value="UniProtKB-UniRule"/>
</dbReference>
<organism evidence="14 15">
    <name type="scientific">Striga hermonthica</name>
    <name type="common">Purple witchweed</name>
    <name type="synonym">Buchnera hermonthica</name>
    <dbReference type="NCBI Taxonomy" id="68872"/>
    <lineage>
        <taxon>Eukaryota</taxon>
        <taxon>Viridiplantae</taxon>
        <taxon>Streptophyta</taxon>
        <taxon>Embryophyta</taxon>
        <taxon>Tracheophyta</taxon>
        <taxon>Spermatophyta</taxon>
        <taxon>Magnoliopsida</taxon>
        <taxon>eudicotyledons</taxon>
        <taxon>Gunneridae</taxon>
        <taxon>Pentapetalae</taxon>
        <taxon>asterids</taxon>
        <taxon>lamiids</taxon>
        <taxon>Lamiales</taxon>
        <taxon>Orobanchaceae</taxon>
        <taxon>Buchnereae</taxon>
        <taxon>Striga</taxon>
    </lineage>
</organism>
<accession>A0A9N7NBT0</accession>
<dbReference type="InterPro" id="IPR009057">
    <property type="entry name" value="Homeodomain-like_sf"/>
</dbReference>
<dbReference type="Proteomes" id="UP001153555">
    <property type="component" value="Unassembled WGS sequence"/>
</dbReference>
<dbReference type="GO" id="GO:0045893">
    <property type="term" value="P:positive regulation of DNA-templated transcription"/>
    <property type="evidence" value="ECO:0007669"/>
    <property type="project" value="TreeGrafter"/>
</dbReference>
<dbReference type="Gene3D" id="1.10.10.60">
    <property type="entry name" value="Homeodomain-like"/>
    <property type="match status" value="1"/>
</dbReference>
<evidence type="ECO:0000313" key="15">
    <source>
        <dbReference type="Proteomes" id="UP001153555"/>
    </source>
</evidence>
<evidence type="ECO:0000256" key="7">
    <source>
        <dbReference type="ARBA" id="ARBA00025748"/>
    </source>
</evidence>
<evidence type="ECO:0000256" key="2">
    <source>
        <dbReference type="ARBA" id="ARBA00023015"/>
    </source>
</evidence>
<evidence type="ECO:0000256" key="1">
    <source>
        <dbReference type="ARBA" id="ARBA00004123"/>
    </source>
</evidence>
<evidence type="ECO:0000256" key="5">
    <source>
        <dbReference type="ARBA" id="ARBA00023163"/>
    </source>
</evidence>
<feature type="coiled-coil region" evidence="11">
    <location>
        <begin position="108"/>
        <end position="149"/>
    </location>
</feature>
<dbReference type="InterPro" id="IPR001356">
    <property type="entry name" value="HD"/>
</dbReference>
<dbReference type="OrthoDB" id="6159439at2759"/>
<keyword evidence="4 8" id="KW-0371">Homeobox</keyword>
<dbReference type="PROSITE" id="PS00027">
    <property type="entry name" value="HOMEOBOX_1"/>
    <property type="match status" value="1"/>
</dbReference>
<evidence type="ECO:0000256" key="3">
    <source>
        <dbReference type="ARBA" id="ARBA00023125"/>
    </source>
</evidence>
<comment type="subcellular location">
    <subcellularLocation>
        <location evidence="1 8 9">Nucleus</location>
    </subcellularLocation>
</comment>
<evidence type="ECO:0000256" key="6">
    <source>
        <dbReference type="ARBA" id="ARBA00023242"/>
    </source>
</evidence>
<dbReference type="PANTHER" id="PTHR24326:SF547">
    <property type="entry name" value="HOMEOBOX-LEUCINE ZIPPER PROTEIN ATHB-6"/>
    <property type="match status" value="1"/>
</dbReference>
<evidence type="ECO:0000259" key="13">
    <source>
        <dbReference type="PROSITE" id="PS50071"/>
    </source>
</evidence>
<keyword evidence="3 8" id="KW-0238">DNA-binding</keyword>
<dbReference type="GO" id="GO:0005634">
    <property type="term" value="C:nucleus"/>
    <property type="evidence" value="ECO:0007669"/>
    <property type="project" value="UniProtKB-SubCell"/>
</dbReference>
<dbReference type="FunFam" id="1.10.10.60:FF:000144">
    <property type="entry name" value="homeobox-leucine zipper protein ATHB-6-like"/>
    <property type="match status" value="1"/>
</dbReference>
<dbReference type="PANTHER" id="PTHR24326">
    <property type="entry name" value="HOMEOBOX-LEUCINE ZIPPER PROTEIN"/>
    <property type="match status" value="1"/>
</dbReference>
<feature type="region of interest" description="Disordered" evidence="12">
    <location>
        <begin position="1"/>
        <end position="24"/>
    </location>
</feature>
<proteinExistence type="inferred from homology"/>
<dbReference type="GO" id="GO:0000976">
    <property type="term" value="F:transcription cis-regulatory region binding"/>
    <property type="evidence" value="ECO:0007669"/>
    <property type="project" value="UniProtKB-ARBA"/>
</dbReference>
<name>A0A9N7NBT0_STRHE</name>
<keyword evidence="15" id="KW-1185">Reference proteome</keyword>
<dbReference type="PRINTS" id="PR00031">
    <property type="entry name" value="HTHREPRESSR"/>
</dbReference>
<dbReference type="Pfam" id="PF02183">
    <property type="entry name" value="HALZ"/>
    <property type="match status" value="1"/>
</dbReference>
<keyword evidence="11" id="KW-0175">Coiled coil</keyword>
<feature type="domain" description="Homeobox" evidence="13">
    <location>
        <begin position="42"/>
        <end position="102"/>
    </location>
</feature>
<dbReference type="EMBL" id="CACSLK010027831">
    <property type="protein sequence ID" value="CAA0831181.1"/>
    <property type="molecule type" value="Genomic_DNA"/>
</dbReference>
<dbReference type="InterPro" id="IPR017970">
    <property type="entry name" value="Homeobox_CS"/>
</dbReference>
<evidence type="ECO:0000256" key="10">
    <source>
        <dbReference type="RuleBase" id="RU369038"/>
    </source>
</evidence>
<comment type="caution">
    <text evidence="14">The sequence shown here is derived from an EMBL/GenBank/DDBJ whole genome shotgun (WGS) entry which is preliminary data.</text>
</comment>
<gene>
    <name evidence="14" type="ORF">SHERM_26561</name>
</gene>
<comment type="similarity">
    <text evidence="7 10">Belongs to the HD-ZIP homeobox family. Class I subfamily.</text>
</comment>
<dbReference type="InterPro" id="IPR000047">
    <property type="entry name" value="HTH_motif"/>
</dbReference>
<protein>
    <recommendedName>
        <fullName evidence="10">Homeobox-leucine zipper protein</fullName>
    </recommendedName>
    <alternativeName>
        <fullName evidence="10">HD-ZIP protein</fullName>
    </alternativeName>
    <alternativeName>
        <fullName evidence="10">Homeodomain transcription factor</fullName>
    </alternativeName>
</protein>
<dbReference type="CDD" id="cd00086">
    <property type="entry name" value="homeodomain"/>
    <property type="match status" value="1"/>
</dbReference>
<evidence type="ECO:0000256" key="12">
    <source>
        <dbReference type="SAM" id="MobiDB-lite"/>
    </source>
</evidence>